<protein>
    <submittedName>
        <fullName evidence="2">Uncharacterized protein</fullName>
    </submittedName>
</protein>
<keyword evidence="3" id="KW-1185">Reference proteome</keyword>
<evidence type="ECO:0000313" key="3">
    <source>
        <dbReference type="Proteomes" id="UP001178508"/>
    </source>
</evidence>
<feature type="region of interest" description="Disordered" evidence="1">
    <location>
        <begin position="50"/>
        <end position="75"/>
    </location>
</feature>
<reference evidence="2" key="1">
    <citation type="submission" date="2023-08" db="EMBL/GenBank/DDBJ databases">
        <authorList>
            <person name="Alioto T."/>
            <person name="Alioto T."/>
            <person name="Gomez Garrido J."/>
        </authorList>
    </citation>
    <scope>NUCLEOTIDE SEQUENCE</scope>
</reference>
<dbReference type="Proteomes" id="UP001178508">
    <property type="component" value="Chromosome 7"/>
</dbReference>
<organism evidence="2 3">
    <name type="scientific">Xyrichtys novacula</name>
    <name type="common">Pearly razorfish</name>
    <name type="synonym">Hemipteronotus novacula</name>
    <dbReference type="NCBI Taxonomy" id="13765"/>
    <lineage>
        <taxon>Eukaryota</taxon>
        <taxon>Metazoa</taxon>
        <taxon>Chordata</taxon>
        <taxon>Craniata</taxon>
        <taxon>Vertebrata</taxon>
        <taxon>Euteleostomi</taxon>
        <taxon>Actinopterygii</taxon>
        <taxon>Neopterygii</taxon>
        <taxon>Teleostei</taxon>
        <taxon>Neoteleostei</taxon>
        <taxon>Acanthomorphata</taxon>
        <taxon>Eupercaria</taxon>
        <taxon>Labriformes</taxon>
        <taxon>Labridae</taxon>
        <taxon>Xyrichtys</taxon>
    </lineage>
</organism>
<accession>A0AAV1FGG3</accession>
<name>A0AAV1FGG3_XYRNO</name>
<sequence>MCLIHKQSTLVSFRFTVSLLPDHQRTLTMSDSEAWARRLNLEKLKRPPTYERTDWLEGSDSGATANIPDPGADNK</sequence>
<evidence type="ECO:0000313" key="2">
    <source>
        <dbReference type="EMBL" id="CAJ1060110.1"/>
    </source>
</evidence>
<evidence type="ECO:0000256" key="1">
    <source>
        <dbReference type="SAM" id="MobiDB-lite"/>
    </source>
</evidence>
<gene>
    <name evidence="2" type="ORF">XNOV1_A036703</name>
</gene>
<dbReference type="AlphaFoldDB" id="A0AAV1FGG3"/>
<proteinExistence type="predicted"/>
<dbReference type="EMBL" id="OY660870">
    <property type="protein sequence ID" value="CAJ1060110.1"/>
    <property type="molecule type" value="Genomic_DNA"/>
</dbReference>